<reference evidence="2" key="1">
    <citation type="submission" date="2020-09" db="EMBL/GenBank/DDBJ databases">
        <title>Genome-Enabled Discovery of Anthraquinone Biosynthesis in Senna tora.</title>
        <authorList>
            <person name="Kang S.-H."/>
            <person name="Pandey R.P."/>
            <person name="Lee C.-M."/>
            <person name="Sim J.-S."/>
            <person name="Jeong J.-T."/>
            <person name="Choi B.-S."/>
            <person name="Jung M."/>
            <person name="Ginzburg D."/>
            <person name="Zhao K."/>
            <person name="Won S.Y."/>
            <person name="Oh T.-J."/>
            <person name="Yu Y."/>
            <person name="Kim N.-H."/>
            <person name="Lee O.R."/>
            <person name="Lee T.-H."/>
            <person name="Bashyal P."/>
            <person name="Kim T.-S."/>
            <person name="Lee W.-H."/>
            <person name="Kawkins C."/>
            <person name="Kim C.-K."/>
            <person name="Kim J.S."/>
            <person name="Ahn B.O."/>
            <person name="Rhee S.Y."/>
            <person name="Sohng J.K."/>
        </authorList>
    </citation>
    <scope>NUCLEOTIDE SEQUENCE</scope>
    <source>
        <tissue evidence="2">Leaf</tissue>
    </source>
</reference>
<accession>A0A834WS80</accession>
<organism evidence="2 3">
    <name type="scientific">Senna tora</name>
    <dbReference type="NCBI Taxonomy" id="362788"/>
    <lineage>
        <taxon>Eukaryota</taxon>
        <taxon>Viridiplantae</taxon>
        <taxon>Streptophyta</taxon>
        <taxon>Embryophyta</taxon>
        <taxon>Tracheophyta</taxon>
        <taxon>Spermatophyta</taxon>
        <taxon>Magnoliopsida</taxon>
        <taxon>eudicotyledons</taxon>
        <taxon>Gunneridae</taxon>
        <taxon>Pentapetalae</taxon>
        <taxon>rosids</taxon>
        <taxon>fabids</taxon>
        <taxon>Fabales</taxon>
        <taxon>Fabaceae</taxon>
        <taxon>Caesalpinioideae</taxon>
        <taxon>Cassia clade</taxon>
        <taxon>Senna</taxon>
    </lineage>
</organism>
<keyword evidence="3" id="KW-1185">Reference proteome</keyword>
<gene>
    <name evidence="2" type="ORF">G2W53_020068</name>
</gene>
<dbReference type="Proteomes" id="UP000634136">
    <property type="component" value="Unassembled WGS sequence"/>
</dbReference>
<evidence type="ECO:0000256" key="1">
    <source>
        <dbReference type="SAM" id="MobiDB-lite"/>
    </source>
</evidence>
<feature type="region of interest" description="Disordered" evidence="1">
    <location>
        <begin position="1"/>
        <end position="36"/>
    </location>
</feature>
<dbReference type="AlphaFoldDB" id="A0A834WS80"/>
<evidence type="ECO:0000313" key="3">
    <source>
        <dbReference type="Proteomes" id="UP000634136"/>
    </source>
</evidence>
<sequence length="36" mass="4222">MAMTIDKMSRFGGDRREKKASTLPQAVIRNRQLRCR</sequence>
<evidence type="ECO:0000313" key="2">
    <source>
        <dbReference type="EMBL" id="KAF7828904.1"/>
    </source>
</evidence>
<name>A0A834WS80_9FABA</name>
<protein>
    <submittedName>
        <fullName evidence="2">Uncharacterized protein</fullName>
    </submittedName>
</protein>
<proteinExistence type="predicted"/>
<feature type="compositionally biased region" description="Basic and acidic residues" evidence="1">
    <location>
        <begin position="7"/>
        <end position="20"/>
    </location>
</feature>
<comment type="caution">
    <text evidence="2">The sequence shown here is derived from an EMBL/GenBank/DDBJ whole genome shotgun (WGS) entry which is preliminary data.</text>
</comment>
<dbReference type="EMBL" id="JAAIUW010000006">
    <property type="protein sequence ID" value="KAF7828904.1"/>
    <property type="molecule type" value="Genomic_DNA"/>
</dbReference>